<dbReference type="Pfam" id="PF00291">
    <property type="entry name" value="PALP"/>
    <property type="match status" value="1"/>
</dbReference>
<dbReference type="PROSITE" id="PS00867">
    <property type="entry name" value="CPSASE_2"/>
    <property type="match status" value="1"/>
</dbReference>
<dbReference type="EMBL" id="FMZZ01000010">
    <property type="protein sequence ID" value="SDD36466.1"/>
    <property type="molecule type" value="Genomic_DNA"/>
</dbReference>
<sequence length="757" mass="80138">MRGERLIDAIGDTPLVRLGLPGRPDVRAYAKLEMGNLFAMKDRVARNIILRARASGELAEGAPLVESSSGTMALGVALVGRALGHPVHIVTDPRIDAITLAKLDALGCAVHVVSHMDERGWQGARLAMLGRIMAENPGAFWPRQYENPDNPAAYRTLADELLAELDHIDTIVGPVGSGGSLCGTTRALRETLPELRAVGVDCVGSVLFGQPDWPQRLQSGLGNSMHPPNLDRTVIDEVHWLNDREAFAATRDLAREQFLFAGNTSGSAYRVLTWLAERAEPGATIVGIFPDRGDRYVDTVHSEKFWADRNLTALPLRTSPRLVPPDAVVREWAYSVRPDENRPAFVFVESNTTGTGMRAPATARRLGYRPVFLTDRPERYLGLADAPAETVVCDTGDLAAMTDALAGLLPLEQVSAVGTTSEFYLLAAAELAARLGLPAAAPAAVARCRNKAELRATLAAAGVPQPEFAFVADAEEIGAVPVPCVVKPVDESGSTGVLRCTTAREAAAQVRAITAVTVNGRGQRRAPGALVESYAVGPEYSVEMIGVDGEPRLYAIVEKSLVDDVQFVEAGHVVPADLAADTAQAIADTVRKALLALGMTHGATHTEVRLTAAGPVVIEVNPRLAGGMIPELVRVGTGVDLLEQQVRHLGGLPVAEPAPFDGHAGIRFLRADVRGTLTAVDGVAEAEAEPFVRQVTVTVSPGAVVGPPTDAYGRLGYVIAHAPSRAELDRALDRAVALVRFRVAAAGSAGASWVSGS</sequence>
<dbReference type="GO" id="GO:0046872">
    <property type="term" value="F:metal ion binding"/>
    <property type="evidence" value="ECO:0007669"/>
    <property type="project" value="InterPro"/>
</dbReference>
<dbReference type="STRING" id="1271860.SAMN05216174_110112"/>
<dbReference type="InterPro" id="IPR011761">
    <property type="entry name" value="ATP-grasp"/>
</dbReference>
<dbReference type="RefSeq" id="WP_091453414.1">
    <property type="nucleotide sequence ID" value="NZ_FMZZ01000010.1"/>
</dbReference>
<dbReference type="Gene3D" id="3.40.50.1100">
    <property type="match status" value="2"/>
</dbReference>
<gene>
    <name evidence="8" type="ORF">SAMN05216174_110112</name>
</gene>
<evidence type="ECO:0000256" key="6">
    <source>
        <dbReference type="PROSITE-ProRule" id="PRU00409"/>
    </source>
</evidence>
<dbReference type="InterPro" id="IPR036052">
    <property type="entry name" value="TrpB-like_PALP_sf"/>
</dbReference>
<dbReference type="Pfam" id="PF18603">
    <property type="entry name" value="LAL_C2"/>
    <property type="match status" value="1"/>
</dbReference>
<evidence type="ECO:0000256" key="3">
    <source>
        <dbReference type="ARBA" id="ARBA00022741"/>
    </source>
</evidence>
<dbReference type="Gene3D" id="3.40.50.20">
    <property type="match status" value="1"/>
</dbReference>
<accession>A0A1G6U715</accession>
<keyword evidence="2" id="KW-0436">Ligase</keyword>
<keyword evidence="9" id="KW-1185">Reference proteome</keyword>
<keyword evidence="3 6" id="KW-0547">Nucleotide-binding</keyword>
<dbReference type="Gene3D" id="3.30.470.20">
    <property type="entry name" value="ATP-grasp fold, B domain"/>
    <property type="match status" value="1"/>
</dbReference>
<evidence type="ECO:0000256" key="5">
    <source>
        <dbReference type="ARBA" id="ARBA00022898"/>
    </source>
</evidence>
<organism evidence="8 9">
    <name type="scientific">Actinokineospora iranica</name>
    <dbReference type="NCBI Taxonomy" id="1271860"/>
    <lineage>
        <taxon>Bacteria</taxon>
        <taxon>Bacillati</taxon>
        <taxon>Actinomycetota</taxon>
        <taxon>Actinomycetes</taxon>
        <taxon>Pseudonocardiales</taxon>
        <taxon>Pseudonocardiaceae</taxon>
        <taxon>Actinokineospora</taxon>
    </lineage>
</organism>
<dbReference type="PROSITE" id="PS50975">
    <property type="entry name" value="ATP_GRASP"/>
    <property type="match status" value="1"/>
</dbReference>
<dbReference type="Pfam" id="PF13535">
    <property type="entry name" value="ATP-grasp_4"/>
    <property type="match status" value="1"/>
</dbReference>
<comment type="cofactor">
    <cofactor evidence="1">
        <name>pyridoxal 5'-phosphate</name>
        <dbReference type="ChEBI" id="CHEBI:597326"/>
    </cofactor>
</comment>
<dbReference type="SUPFAM" id="SSF53686">
    <property type="entry name" value="Tryptophan synthase beta subunit-like PLP-dependent enzymes"/>
    <property type="match status" value="1"/>
</dbReference>
<dbReference type="GO" id="GO:0005524">
    <property type="term" value="F:ATP binding"/>
    <property type="evidence" value="ECO:0007669"/>
    <property type="project" value="UniProtKB-UniRule"/>
</dbReference>
<dbReference type="InterPro" id="IPR052032">
    <property type="entry name" value="ATP-dep_AA_Ligase"/>
</dbReference>
<dbReference type="InterPro" id="IPR040570">
    <property type="entry name" value="LAL_C2"/>
</dbReference>
<evidence type="ECO:0000256" key="2">
    <source>
        <dbReference type="ARBA" id="ARBA00022598"/>
    </source>
</evidence>
<proteinExistence type="predicted"/>
<reference evidence="9" key="1">
    <citation type="submission" date="2016-10" db="EMBL/GenBank/DDBJ databases">
        <authorList>
            <person name="Varghese N."/>
            <person name="Submissions S."/>
        </authorList>
    </citation>
    <scope>NUCLEOTIDE SEQUENCE [LARGE SCALE GENOMIC DNA]</scope>
    <source>
        <strain evidence="9">IBRC-M 10403</strain>
    </source>
</reference>
<keyword evidence="4 6" id="KW-0067">ATP-binding</keyword>
<dbReference type="OrthoDB" id="5176350at2"/>
<evidence type="ECO:0000313" key="8">
    <source>
        <dbReference type="EMBL" id="SDD36466.1"/>
    </source>
</evidence>
<dbReference type="SUPFAM" id="SSF56059">
    <property type="entry name" value="Glutathione synthetase ATP-binding domain-like"/>
    <property type="match status" value="1"/>
</dbReference>
<evidence type="ECO:0000256" key="4">
    <source>
        <dbReference type="ARBA" id="ARBA00022840"/>
    </source>
</evidence>
<dbReference type="PANTHER" id="PTHR43585">
    <property type="entry name" value="FUMIPYRROLE BIOSYNTHESIS PROTEIN C"/>
    <property type="match status" value="1"/>
</dbReference>
<dbReference type="PANTHER" id="PTHR43585:SF2">
    <property type="entry name" value="ATP-GRASP ENZYME FSQD"/>
    <property type="match status" value="1"/>
</dbReference>
<dbReference type="InterPro" id="IPR005479">
    <property type="entry name" value="CPAse_ATP-bd"/>
</dbReference>
<dbReference type="GO" id="GO:0016874">
    <property type="term" value="F:ligase activity"/>
    <property type="evidence" value="ECO:0007669"/>
    <property type="project" value="UniProtKB-KW"/>
</dbReference>
<feature type="domain" description="ATP-grasp" evidence="7">
    <location>
        <begin position="455"/>
        <end position="650"/>
    </location>
</feature>
<evidence type="ECO:0000259" key="7">
    <source>
        <dbReference type="PROSITE" id="PS50975"/>
    </source>
</evidence>
<dbReference type="CDD" id="cd01561">
    <property type="entry name" value="CBS_like"/>
    <property type="match status" value="1"/>
</dbReference>
<evidence type="ECO:0000256" key="1">
    <source>
        <dbReference type="ARBA" id="ARBA00001933"/>
    </source>
</evidence>
<dbReference type="InterPro" id="IPR001926">
    <property type="entry name" value="TrpB-like_PALP"/>
</dbReference>
<dbReference type="GO" id="GO:1901605">
    <property type="term" value="P:alpha-amino acid metabolic process"/>
    <property type="evidence" value="ECO:0007669"/>
    <property type="project" value="UniProtKB-ARBA"/>
</dbReference>
<protein>
    <submittedName>
        <fullName evidence="8">Cysteine synthase A</fullName>
    </submittedName>
</protein>
<name>A0A1G6U715_9PSEU</name>
<keyword evidence="5" id="KW-0663">Pyridoxal phosphate</keyword>
<dbReference type="AlphaFoldDB" id="A0A1G6U715"/>
<evidence type="ECO:0000313" key="9">
    <source>
        <dbReference type="Proteomes" id="UP000199501"/>
    </source>
</evidence>
<dbReference type="Proteomes" id="UP000199501">
    <property type="component" value="Unassembled WGS sequence"/>
</dbReference>